<reference evidence="7 8" key="1">
    <citation type="journal article" date="2019" name="Nat. Ecol. Evol.">
        <title>Megaphylogeny resolves global patterns of mushroom evolution.</title>
        <authorList>
            <person name="Varga T."/>
            <person name="Krizsan K."/>
            <person name="Foldi C."/>
            <person name="Dima B."/>
            <person name="Sanchez-Garcia M."/>
            <person name="Sanchez-Ramirez S."/>
            <person name="Szollosi G.J."/>
            <person name="Szarkandi J.G."/>
            <person name="Papp V."/>
            <person name="Albert L."/>
            <person name="Andreopoulos W."/>
            <person name="Angelini C."/>
            <person name="Antonin V."/>
            <person name="Barry K.W."/>
            <person name="Bougher N.L."/>
            <person name="Buchanan P."/>
            <person name="Buyck B."/>
            <person name="Bense V."/>
            <person name="Catcheside P."/>
            <person name="Chovatia M."/>
            <person name="Cooper J."/>
            <person name="Damon W."/>
            <person name="Desjardin D."/>
            <person name="Finy P."/>
            <person name="Geml J."/>
            <person name="Haridas S."/>
            <person name="Hughes K."/>
            <person name="Justo A."/>
            <person name="Karasinski D."/>
            <person name="Kautmanova I."/>
            <person name="Kiss B."/>
            <person name="Kocsube S."/>
            <person name="Kotiranta H."/>
            <person name="LaButti K.M."/>
            <person name="Lechner B.E."/>
            <person name="Liimatainen K."/>
            <person name="Lipzen A."/>
            <person name="Lukacs Z."/>
            <person name="Mihaltcheva S."/>
            <person name="Morgado L.N."/>
            <person name="Niskanen T."/>
            <person name="Noordeloos M.E."/>
            <person name="Ohm R.A."/>
            <person name="Ortiz-Santana B."/>
            <person name="Ovrebo C."/>
            <person name="Racz N."/>
            <person name="Riley R."/>
            <person name="Savchenko A."/>
            <person name="Shiryaev A."/>
            <person name="Soop K."/>
            <person name="Spirin V."/>
            <person name="Szebenyi C."/>
            <person name="Tomsovsky M."/>
            <person name="Tulloss R.E."/>
            <person name="Uehling J."/>
            <person name="Grigoriev I.V."/>
            <person name="Vagvolgyi C."/>
            <person name="Papp T."/>
            <person name="Martin F.M."/>
            <person name="Miettinen O."/>
            <person name="Hibbett D.S."/>
            <person name="Nagy L.G."/>
        </authorList>
    </citation>
    <scope>NUCLEOTIDE SEQUENCE [LARGE SCALE GENOMIC DNA]</scope>
    <source>
        <strain evidence="7 8">OMC1185</strain>
    </source>
</reference>
<evidence type="ECO:0000256" key="3">
    <source>
        <dbReference type="ARBA" id="ARBA00022525"/>
    </source>
</evidence>
<keyword evidence="4 6" id="KW-0732">Signal</keyword>
<dbReference type="PANTHER" id="PTHR13234">
    <property type="entry name" value="GAMMA-INTERFERON INDUCIBLE LYSOSOMAL THIOL REDUCTASE GILT"/>
    <property type="match status" value="1"/>
</dbReference>
<name>A0A5C3NGT2_9AGAM</name>
<feature type="chain" id="PRO_5022743468" description="Gamma interferon inducible lysosomal thiol reductase" evidence="6">
    <location>
        <begin position="17"/>
        <end position="236"/>
    </location>
</feature>
<evidence type="ECO:0000256" key="2">
    <source>
        <dbReference type="ARBA" id="ARBA00005679"/>
    </source>
</evidence>
<proteinExistence type="inferred from homology"/>
<gene>
    <name evidence="7" type="ORF">OE88DRAFT_1710079</name>
</gene>
<evidence type="ECO:0000256" key="1">
    <source>
        <dbReference type="ARBA" id="ARBA00004613"/>
    </source>
</evidence>
<keyword evidence="8" id="KW-1185">Reference proteome</keyword>
<dbReference type="AlphaFoldDB" id="A0A5C3NGT2"/>
<dbReference type="Pfam" id="PF03227">
    <property type="entry name" value="GILT"/>
    <property type="match status" value="1"/>
</dbReference>
<evidence type="ECO:0000313" key="7">
    <source>
        <dbReference type="EMBL" id="TFK55696.1"/>
    </source>
</evidence>
<evidence type="ECO:0008006" key="9">
    <source>
        <dbReference type="Google" id="ProtNLM"/>
    </source>
</evidence>
<evidence type="ECO:0000256" key="6">
    <source>
        <dbReference type="SAM" id="SignalP"/>
    </source>
</evidence>
<evidence type="ECO:0000256" key="5">
    <source>
        <dbReference type="ARBA" id="ARBA00023180"/>
    </source>
</evidence>
<dbReference type="GO" id="GO:0005576">
    <property type="term" value="C:extracellular region"/>
    <property type="evidence" value="ECO:0007669"/>
    <property type="project" value="UniProtKB-SubCell"/>
</dbReference>
<dbReference type="OrthoDB" id="958254at2759"/>
<dbReference type="PANTHER" id="PTHR13234:SF8">
    <property type="entry name" value="GAMMA-INTERFERON-INDUCIBLE LYSOSOMAL THIOL REDUCTASE"/>
    <property type="match status" value="1"/>
</dbReference>
<comment type="subcellular location">
    <subcellularLocation>
        <location evidence="1">Secreted</location>
    </subcellularLocation>
</comment>
<feature type="signal peptide" evidence="6">
    <location>
        <begin position="1"/>
        <end position="16"/>
    </location>
</feature>
<keyword evidence="5" id="KW-0325">Glycoprotein</keyword>
<dbReference type="InterPro" id="IPR004911">
    <property type="entry name" value="Interferon-induced_GILT"/>
</dbReference>
<dbReference type="GO" id="GO:0016671">
    <property type="term" value="F:oxidoreductase activity, acting on a sulfur group of donors, disulfide as acceptor"/>
    <property type="evidence" value="ECO:0007669"/>
    <property type="project" value="InterPro"/>
</dbReference>
<evidence type="ECO:0000313" key="8">
    <source>
        <dbReference type="Proteomes" id="UP000305948"/>
    </source>
</evidence>
<comment type="similarity">
    <text evidence="2">Belongs to the GILT family.</text>
</comment>
<protein>
    <recommendedName>
        <fullName evidence="9">Gamma interferon inducible lysosomal thiol reductase</fullName>
    </recommendedName>
</protein>
<organism evidence="7 8">
    <name type="scientific">Heliocybe sulcata</name>
    <dbReference type="NCBI Taxonomy" id="5364"/>
    <lineage>
        <taxon>Eukaryota</taxon>
        <taxon>Fungi</taxon>
        <taxon>Dikarya</taxon>
        <taxon>Basidiomycota</taxon>
        <taxon>Agaricomycotina</taxon>
        <taxon>Agaricomycetes</taxon>
        <taxon>Gloeophyllales</taxon>
        <taxon>Gloeophyllaceae</taxon>
        <taxon>Heliocybe</taxon>
    </lineage>
</organism>
<dbReference type="STRING" id="5364.A0A5C3NGT2"/>
<sequence length="236" mass="26000">MASKLIALSLSAASLALQTPLLVQNEPAELFDVKVPVVLGVMSKCPDAIMCETVFDRVVSTVSGRMDFSLSYVARLNESEPGFGVTCMHGPEECSGNIQQLCVAKYETLAKWWEFVQCHNYQGREKIGKPDVALSCAKAAGIDWESSGIAGCVGSDTSGRTEEGIQLLKQSLKDTQRLKVEKSCTVVINGYKVCVRDNYTWKECEAGHAPKDFIRQINEEYRRLNSDSSPFDDAQE</sequence>
<dbReference type="Proteomes" id="UP000305948">
    <property type="component" value="Unassembled WGS sequence"/>
</dbReference>
<keyword evidence="3" id="KW-0964">Secreted</keyword>
<accession>A0A5C3NGT2</accession>
<dbReference type="EMBL" id="ML213504">
    <property type="protein sequence ID" value="TFK55696.1"/>
    <property type="molecule type" value="Genomic_DNA"/>
</dbReference>
<evidence type="ECO:0000256" key="4">
    <source>
        <dbReference type="ARBA" id="ARBA00022729"/>
    </source>
</evidence>